<organism evidence="2 3">
    <name type="scientific">Calycomorphotria hydatis</name>
    <dbReference type="NCBI Taxonomy" id="2528027"/>
    <lineage>
        <taxon>Bacteria</taxon>
        <taxon>Pseudomonadati</taxon>
        <taxon>Planctomycetota</taxon>
        <taxon>Planctomycetia</taxon>
        <taxon>Planctomycetales</taxon>
        <taxon>Planctomycetaceae</taxon>
        <taxon>Calycomorphotria</taxon>
    </lineage>
</organism>
<gene>
    <name evidence="2" type="ORF">V22_11340</name>
</gene>
<dbReference type="Pfam" id="PF09500">
    <property type="entry name" value="YiiD_C"/>
    <property type="match status" value="1"/>
</dbReference>
<dbReference type="InterPro" id="IPR029069">
    <property type="entry name" value="HotDog_dom_sf"/>
</dbReference>
<dbReference type="Gene3D" id="3.10.129.10">
    <property type="entry name" value="Hotdog Thioesterase"/>
    <property type="match status" value="1"/>
</dbReference>
<dbReference type="AlphaFoldDB" id="A0A517T6A6"/>
<reference evidence="2 3" key="1">
    <citation type="submission" date="2019-02" db="EMBL/GenBank/DDBJ databases">
        <title>Deep-cultivation of Planctomycetes and their phenomic and genomic characterization uncovers novel biology.</title>
        <authorList>
            <person name="Wiegand S."/>
            <person name="Jogler M."/>
            <person name="Boedeker C."/>
            <person name="Pinto D."/>
            <person name="Vollmers J."/>
            <person name="Rivas-Marin E."/>
            <person name="Kohn T."/>
            <person name="Peeters S.H."/>
            <person name="Heuer A."/>
            <person name="Rast P."/>
            <person name="Oberbeckmann S."/>
            <person name="Bunk B."/>
            <person name="Jeske O."/>
            <person name="Meyerdierks A."/>
            <person name="Storesund J.E."/>
            <person name="Kallscheuer N."/>
            <person name="Luecker S."/>
            <person name="Lage O.M."/>
            <person name="Pohl T."/>
            <person name="Merkel B.J."/>
            <person name="Hornburger P."/>
            <person name="Mueller R.-W."/>
            <person name="Bruemmer F."/>
            <person name="Labrenz M."/>
            <person name="Spormann A.M."/>
            <person name="Op den Camp H."/>
            <person name="Overmann J."/>
            <person name="Amann R."/>
            <person name="Jetten M.S.M."/>
            <person name="Mascher T."/>
            <person name="Medema M.H."/>
            <person name="Devos D.P."/>
            <person name="Kaster A.-K."/>
            <person name="Ovreas L."/>
            <person name="Rohde M."/>
            <person name="Galperin M.Y."/>
            <person name="Jogler C."/>
        </authorList>
    </citation>
    <scope>NUCLEOTIDE SEQUENCE [LARGE SCALE GENOMIC DNA]</scope>
    <source>
        <strain evidence="2 3">V22</strain>
    </source>
</reference>
<dbReference type="NCBIfam" id="TIGR02447">
    <property type="entry name" value="yiiD_Cterm"/>
    <property type="match status" value="1"/>
</dbReference>
<evidence type="ECO:0000313" key="2">
    <source>
        <dbReference type="EMBL" id="QDT63907.1"/>
    </source>
</evidence>
<sequence>MGAVVTEISSESVQIEAPLKANINHRETAFGGSLNAIATLAGWALLHFRLRQEGFRGRLVIQRSQTDFHYPVEEDFIAVCHVPPEKEWAKFLAALKRRGRARVDLVSYVGPIDNPAVTLHGRFVAITLEPGSSYEVSG</sequence>
<dbReference type="KEGG" id="chya:V22_11340"/>
<accession>A0A517T6A6</accession>
<evidence type="ECO:0000259" key="1">
    <source>
        <dbReference type="Pfam" id="PF09500"/>
    </source>
</evidence>
<keyword evidence="3" id="KW-1185">Reference proteome</keyword>
<dbReference type="SUPFAM" id="SSF54637">
    <property type="entry name" value="Thioesterase/thiol ester dehydrase-isomerase"/>
    <property type="match status" value="1"/>
</dbReference>
<feature type="domain" description="Thioesterase putative" evidence="1">
    <location>
        <begin position="1"/>
        <end position="126"/>
    </location>
</feature>
<proteinExistence type="predicted"/>
<dbReference type="Proteomes" id="UP000319976">
    <property type="component" value="Chromosome"/>
</dbReference>
<name>A0A517T6A6_9PLAN</name>
<dbReference type="EMBL" id="CP036316">
    <property type="protein sequence ID" value="QDT63907.1"/>
    <property type="molecule type" value="Genomic_DNA"/>
</dbReference>
<evidence type="ECO:0000313" key="3">
    <source>
        <dbReference type="Proteomes" id="UP000319976"/>
    </source>
</evidence>
<protein>
    <submittedName>
        <fullName evidence="2">Thioesterase (YiiD_Cterm)</fullName>
    </submittedName>
</protein>
<dbReference type="InterPro" id="IPR012660">
    <property type="entry name" value="YiiD_C"/>
</dbReference>